<accession>Q6AQQ7</accession>
<gene>
    <name evidence="1" type="ordered locus">DP0587</name>
</gene>
<proteinExistence type="predicted"/>
<dbReference type="EMBL" id="CR522870">
    <property type="protein sequence ID" value="CAG35316.1"/>
    <property type="molecule type" value="Genomic_DNA"/>
</dbReference>
<dbReference type="Proteomes" id="UP000000602">
    <property type="component" value="Chromosome"/>
</dbReference>
<dbReference type="InterPro" id="IPR038483">
    <property type="entry name" value="YcfL-like_sf"/>
</dbReference>
<dbReference type="InterPro" id="IPR010824">
    <property type="entry name" value="DUF1425"/>
</dbReference>
<dbReference type="RefSeq" id="WP_011187832.1">
    <property type="nucleotide sequence ID" value="NC_006138.1"/>
</dbReference>
<dbReference type="OrthoDB" id="5363081at2"/>
<organism evidence="1 2">
    <name type="scientific">Desulfotalea psychrophila (strain LSv54 / DSM 12343)</name>
    <dbReference type="NCBI Taxonomy" id="177439"/>
    <lineage>
        <taxon>Bacteria</taxon>
        <taxon>Pseudomonadati</taxon>
        <taxon>Thermodesulfobacteriota</taxon>
        <taxon>Desulfobulbia</taxon>
        <taxon>Desulfobulbales</taxon>
        <taxon>Desulfocapsaceae</taxon>
        <taxon>Desulfotalea</taxon>
    </lineage>
</organism>
<dbReference type="HOGENOM" id="CLU_1956066_0_0_7"/>
<name>Q6AQQ7_DESPS</name>
<dbReference type="STRING" id="177439.DP0587"/>
<dbReference type="AlphaFoldDB" id="Q6AQQ7"/>
<dbReference type="CDD" id="cd09030">
    <property type="entry name" value="DUF1425"/>
    <property type="match status" value="1"/>
</dbReference>
<reference evidence="2" key="1">
    <citation type="journal article" date="2004" name="Environ. Microbiol.">
        <title>The genome of Desulfotalea psychrophila, a sulfate-reducing bacterium from permanently cold Arctic sediments.</title>
        <authorList>
            <person name="Rabus R."/>
            <person name="Ruepp A."/>
            <person name="Frickey T."/>
            <person name="Rattei T."/>
            <person name="Fartmann B."/>
            <person name="Stark M."/>
            <person name="Bauer M."/>
            <person name="Zibat A."/>
            <person name="Lombardot T."/>
            <person name="Becker I."/>
            <person name="Amann J."/>
            <person name="Gellner K."/>
            <person name="Teeling H."/>
            <person name="Leuschner W.D."/>
            <person name="Gloeckner F.-O."/>
            <person name="Lupas A.N."/>
            <person name="Amann R."/>
            <person name="Klenk H.-P."/>
        </authorList>
    </citation>
    <scope>NUCLEOTIDE SEQUENCE [LARGE SCALE GENOMIC DNA]</scope>
    <source>
        <strain evidence="2">DSM 12343 / LSv54</strain>
    </source>
</reference>
<evidence type="ECO:0000313" key="2">
    <source>
        <dbReference type="Proteomes" id="UP000000602"/>
    </source>
</evidence>
<dbReference type="Gene3D" id="2.60.40.3230">
    <property type="match status" value="1"/>
</dbReference>
<evidence type="ECO:0000313" key="1">
    <source>
        <dbReference type="EMBL" id="CAG35316.1"/>
    </source>
</evidence>
<evidence type="ECO:0008006" key="3">
    <source>
        <dbReference type="Google" id="ProtNLM"/>
    </source>
</evidence>
<dbReference type="eggNOG" id="COG5633">
    <property type="taxonomic scope" value="Bacteria"/>
</dbReference>
<sequence length="128" mass="14105">MLQRIIFILALILAPQLGSSAIISSSHSTATSSLQLGPKAAKYIEVSEIRGGRLPSGLFRARFIGDSTSSFKKEIKYRFVWLDCSGFELSGITSTWQSIRLSPKDEVRLQSVATSPRASNFQVIIKEL</sequence>
<dbReference type="Pfam" id="PF07233">
    <property type="entry name" value="DUF1425"/>
    <property type="match status" value="1"/>
</dbReference>
<keyword evidence="2" id="KW-1185">Reference proteome</keyword>
<dbReference type="KEGG" id="dps:DP0587"/>
<protein>
    <recommendedName>
        <fullName evidence="3">DUF1425 domain-containing protein</fullName>
    </recommendedName>
</protein>